<dbReference type="EMBL" id="JAPWHU010000157">
    <property type="protein sequence ID" value="MCZ4635672.1"/>
    <property type="molecule type" value="Genomic_DNA"/>
</dbReference>
<comment type="caution">
    <text evidence="2">The sequence shown here is derived from an EMBL/GenBank/DDBJ whole genome shotgun (WGS) entry which is preliminary data.</text>
</comment>
<keyword evidence="3" id="KW-1185">Reference proteome</keyword>
<evidence type="ECO:0000313" key="2">
    <source>
        <dbReference type="EMBL" id="MCZ4635672.1"/>
    </source>
</evidence>
<reference evidence="2 3" key="1">
    <citation type="submission" date="2022-12" db="EMBL/GenBank/DDBJ databases">
        <authorList>
            <person name="Abashina T."/>
            <person name="Solyanikova I."/>
            <person name="Delegan Y."/>
        </authorList>
    </citation>
    <scope>NUCLEOTIDE SEQUENCE [LARGE SCALE GENOMIC DNA]</scope>
    <source>
        <strain evidence="2 3">IPS92ro</strain>
    </source>
</reference>
<feature type="region of interest" description="Disordered" evidence="1">
    <location>
        <begin position="1"/>
        <end position="28"/>
    </location>
</feature>
<gene>
    <name evidence="2" type="ORF">O3S69_16640</name>
</gene>
<evidence type="ECO:0000256" key="1">
    <source>
        <dbReference type="SAM" id="MobiDB-lite"/>
    </source>
</evidence>
<protein>
    <submittedName>
        <fullName evidence="2">PLP-dependent aminotransferase family protein</fullName>
    </submittedName>
</protein>
<proteinExistence type="predicted"/>
<name>A0ABT4P2R9_9ACTN</name>
<dbReference type="GO" id="GO:0008483">
    <property type="term" value="F:transaminase activity"/>
    <property type="evidence" value="ECO:0007669"/>
    <property type="project" value="UniProtKB-KW"/>
</dbReference>
<accession>A0ABT4P2R9</accession>
<evidence type="ECO:0000313" key="3">
    <source>
        <dbReference type="Proteomes" id="UP001301132"/>
    </source>
</evidence>
<feature type="non-terminal residue" evidence="2">
    <location>
        <position position="74"/>
    </location>
</feature>
<organism evidence="2 3">
    <name type="scientific">Streptomyces rubrogriseus</name>
    <dbReference type="NCBI Taxonomy" id="194673"/>
    <lineage>
        <taxon>Bacteria</taxon>
        <taxon>Bacillati</taxon>
        <taxon>Actinomycetota</taxon>
        <taxon>Actinomycetes</taxon>
        <taxon>Kitasatosporales</taxon>
        <taxon>Streptomycetaceae</taxon>
        <taxon>Streptomyces</taxon>
        <taxon>Streptomyces violaceoruber group</taxon>
    </lineage>
</organism>
<dbReference type="Proteomes" id="UP001301132">
    <property type="component" value="Unassembled WGS sequence"/>
</dbReference>
<feature type="compositionally biased region" description="Basic and acidic residues" evidence="1">
    <location>
        <begin position="1"/>
        <end position="10"/>
    </location>
</feature>
<keyword evidence="2" id="KW-0808">Transferase</keyword>
<keyword evidence="2" id="KW-0032">Aminotransferase</keyword>
<sequence>MAGKVREKATTPRAAWTVPKDAPPASAPVASTAIRGDAVALLCALMQERSSVAELVTVLRRELDRYSPGGKLPS</sequence>